<name>A0A5C3QLS4_9AGAR</name>
<proteinExistence type="predicted"/>
<organism evidence="2 3">
    <name type="scientific">Pterulicium gracile</name>
    <dbReference type="NCBI Taxonomy" id="1884261"/>
    <lineage>
        <taxon>Eukaryota</taxon>
        <taxon>Fungi</taxon>
        <taxon>Dikarya</taxon>
        <taxon>Basidiomycota</taxon>
        <taxon>Agaricomycotina</taxon>
        <taxon>Agaricomycetes</taxon>
        <taxon>Agaricomycetidae</taxon>
        <taxon>Agaricales</taxon>
        <taxon>Pleurotineae</taxon>
        <taxon>Pterulaceae</taxon>
        <taxon>Pterulicium</taxon>
    </lineage>
</organism>
<dbReference type="EMBL" id="ML178821">
    <property type="protein sequence ID" value="TFL02873.1"/>
    <property type="molecule type" value="Genomic_DNA"/>
</dbReference>
<feature type="compositionally biased region" description="Acidic residues" evidence="1">
    <location>
        <begin position="91"/>
        <end position="102"/>
    </location>
</feature>
<keyword evidence="3" id="KW-1185">Reference proteome</keyword>
<evidence type="ECO:0000313" key="2">
    <source>
        <dbReference type="EMBL" id="TFL02873.1"/>
    </source>
</evidence>
<evidence type="ECO:0000313" key="3">
    <source>
        <dbReference type="Proteomes" id="UP000305067"/>
    </source>
</evidence>
<feature type="compositionally biased region" description="Polar residues" evidence="1">
    <location>
        <begin position="1"/>
        <end position="17"/>
    </location>
</feature>
<sequence length="153" mass="16545">MRTITHLPTPSHSISPEPQQPRPSLKVETALSPTITFASLATGIGIAGPSSPRKSVEAVPPTPISANLDYGDMFMTRLSSLFSQDGAQGEDAMDIDNDEEQEANDRAAPTSPGTFDARFAEFEQRMEGFLRSVEEGELEEFGWSSDLVPLDSS</sequence>
<evidence type="ECO:0000256" key="1">
    <source>
        <dbReference type="SAM" id="MobiDB-lite"/>
    </source>
</evidence>
<dbReference type="Proteomes" id="UP000305067">
    <property type="component" value="Unassembled WGS sequence"/>
</dbReference>
<feature type="region of interest" description="Disordered" evidence="1">
    <location>
        <begin position="82"/>
        <end position="114"/>
    </location>
</feature>
<feature type="region of interest" description="Disordered" evidence="1">
    <location>
        <begin position="1"/>
        <end position="25"/>
    </location>
</feature>
<reference evidence="2 3" key="1">
    <citation type="journal article" date="2019" name="Nat. Ecol. Evol.">
        <title>Megaphylogeny resolves global patterns of mushroom evolution.</title>
        <authorList>
            <person name="Varga T."/>
            <person name="Krizsan K."/>
            <person name="Foldi C."/>
            <person name="Dima B."/>
            <person name="Sanchez-Garcia M."/>
            <person name="Sanchez-Ramirez S."/>
            <person name="Szollosi G.J."/>
            <person name="Szarkandi J.G."/>
            <person name="Papp V."/>
            <person name="Albert L."/>
            <person name="Andreopoulos W."/>
            <person name="Angelini C."/>
            <person name="Antonin V."/>
            <person name="Barry K.W."/>
            <person name="Bougher N.L."/>
            <person name="Buchanan P."/>
            <person name="Buyck B."/>
            <person name="Bense V."/>
            <person name="Catcheside P."/>
            <person name="Chovatia M."/>
            <person name="Cooper J."/>
            <person name="Damon W."/>
            <person name="Desjardin D."/>
            <person name="Finy P."/>
            <person name="Geml J."/>
            <person name="Haridas S."/>
            <person name="Hughes K."/>
            <person name="Justo A."/>
            <person name="Karasinski D."/>
            <person name="Kautmanova I."/>
            <person name="Kiss B."/>
            <person name="Kocsube S."/>
            <person name="Kotiranta H."/>
            <person name="LaButti K.M."/>
            <person name="Lechner B.E."/>
            <person name="Liimatainen K."/>
            <person name="Lipzen A."/>
            <person name="Lukacs Z."/>
            <person name="Mihaltcheva S."/>
            <person name="Morgado L.N."/>
            <person name="Niskanen T."/>
            <person name="Noordeloos M.E."/>
            <person name="Ohm R.A."/>
            <person name="Ortiz-Santana B."/>
            <person name="Ovrebo C."/>
            <person name="Racz N."/>
            <person name="Riley R."/>
            <person name="Savchenko A."/>
            <person name="Shiryaev A."/>
            <person name="Soop K."/>
            <person name="Spirin V."/>
            <person name="Szebenyi C."/>
            <person name="Tomsovsky M."/>
            <person name="Tulloss R.E."/>
            <person name="Uehling J."/>
            <person name="Grigoriev I.V."/>
            <person name="Vagvolgyi C."/>
            <person name="Papp T."/>
            <person name="Martin F.M."/>
            <person name="Miettinen O."/>
            <person name="Hibbett D.S."/>
            <person name="Nagy L.G."/>
        </authorList>
    </citation>
    <scope>NUCLEOTIDE SEQUENCE [LARGE SCALE GENOMIC DNA]</scope>
    <source>
        <strain evidence="2 3">CBS 309.79</strain>
    </source>
</reference>
<gene>
    <name evidence="2" type="ORF">BDV98DRAFT_406653</name>
</gene>
<dbReference type="AlphaFoldDB" id="A0A5C3QLS4"/>
<accession>A0A5C3QLS4</accession>
<protein>
    <submittedName>
        <fullName evidence="2">Uncharacterized protein</fullName>
    </submittedName>
</protein>